<protein>
    <submittedName>
        <fullName evidence="1">Uncharacterized protein</fullName>
    </submittedName>
</protein>
<name>A0A832A1G8_9BACT</name>
<organism evidence="1">
    <name type="scientific">Desulfacinum infernum</name>
    <dbReference type="NCBI Taxonomy" id="35837"/>
    <lineage>
        <taxon>Bacteria</taxon>
        <taxon>Pseudomonadati</taxon>
        <taxon>Thermodesulfobacteriota</taxon>
        <taxon>Syntrophobacteria</taxon>
        <taxon>Syntrophobacterales</taxon>
        <taxon>Syntrophobacteraceae</taxon>
        <taxon>Desulfacinum</taxon>
    </lineage>
</organism>
<reference evidence="1" key="1">
    <citation type="journal article" date="2020" name="mSystems">
        <title>Genome- and Community-Level Interaction Insights into Carbon Utilization and Element Cycling Functions of Hydrothermarchaeota in Hydrothermal Sediment.</title>
        <authorList>
            <person name="Zhou Z."/>
            <person name="Liu Y."/>
            <person name="Xu W."/>
            <person name="Pan J."/>
            <person name="Luo Z.H."/>
            <person name="Li M."/>
        </authorList>
    </citation>
    <scope>NUCLEOTIDE SEQUENCE [LARGE SCALE GENOMIC DNA]</scope>
    <source>
        <strain evidence="1">SpSt-456</strain>
    </source>
</reference>
<evidence type="ECO:0000313" key="1">
    <source>
        <dbReference type="EMBL" id="HFK98777.1"/>
    </source>
</evidence>
<proteinExistence type="predicted"/>
<comment type="caution">
    <text evidence="1">The sequence shown here is derived from an EMBL/GenBank/DDBJ whole genome shotgun (WGS) entry which is preliminary data.</text>
</comment>
<accession>A0A832A1G8</accession>
<dbReference type="EMBL" id="DSTK01000041">
    <property type="protein sequence ID" value="HFK98777.1"/>
    <property type="molecule type" value="Genomic_DNA"/>
</dbReference>
<dbReference type="AlphaFoldDB" id="A0A832A1G8"/>
<sequence length="256" mass="29327">MKAVVHRAWTRLATPEACLSAVRAVADYKKRCGHLACHPYNPELPQESTWWLFPPVRRTGNWPAYHMGKFIFRVLPGFNTLFAGLHVEKGIGAQLAQAFGTRRAATLTLGPNWIWHRFLTNLTDGSVEAALETIRKRSHMPPWILLDAGPAGDENRFHPVRSRYYFRSPEGDRIVLQSHHVGERGIPFVENAMNLADLRDRLERLASPQGDMIWVNLWVGCAVGRERLDHLPPWDGSDFWYKALEPLAHWVRPEKN</sequence>
<gene>
    <name evidence="1" type="ORF">ENS06_15810</name>
</gene>